<name>A0AAV3RHJ9_LITER</name>
<reference evidence="1 2" key="1">
    <citation type="submission" date="2024-01" db="EMBL/GenBank/DDBJ databases">
        <title>The complete chloroplast genome sequence of Lithospermum erythrorhizon: insights into the phylogenetic relationship among Boraginaceae species and the maternal lineages of purple gromwells.</title>
        <authorList>
            <person name="Okada T."/>
            <person name="Watanabe K."/>
        </authorList>
    </citation>
    <scope>NUCLEOTIDE SEQUENCE [LARGE SCALE GENOMIC DNA]</scope>
</reference>
<proteinExistence type="predicted"/>
<dbReference type="Proteomes" id="UP001454036">
    <property type="component" value="Unassembled WGS sequence"/>
</dbReference>
<dbReference type="EMBL" id="BAABME010009620">
    <property type="protein sequence ID" value="GAA0175493.1"/>
    <property type="molecule type" value="Genomic_DNA"/>
</dbReference>
<evidence type="ECO:0000313" key="1">
    <source>
        <dbReference type="EMBL" id="GAA0175493.1"/>
    </source>
</evidence>
<protein>
    <submittedName>
        <fullName evidence="1">Uncharacterized protein</fullName>
    </submittedName>
</protein>
<sequence length="120" mass="13770">MALESIVLYKLIHRQKINVPYLIINQIQHALTANNIDNYPHGQIVTFIVLQWGVHTFILLLRMPGSKSLGILHFGEWGSFRRIVGLCGTLRKKEPLANVREQQVVQGIQKSQTVRMIMLK</sequence>
<gene>
    <name evidence="1" type="ORF">LIER_28657</name>
</gene>
<accession>A0AAV3RHJ9</accession>
<keyword evidence="2" id="KW-1185">Reference proteome</keyword>
<evidence type="ECO:0000313" key="2">
    <source>
        <dbReference type="Proteomes" id="UP001454036"/>
    </source>
</evidence>
<dbReference type="AlphaFoldDB" id="A0AAV3RHJ9"/>
<organism evidence="1 2">
    <name type="scientific">Lithospermum erythrorhizon</name>
    <name type="common">Purple gromwell</name>
    <name type="synonym">Lithospermum officinale var. erythrorhizon</name>
    <dbReference type="NCBI Taxonomy" id="34254"/>
    <lineage>
        <taxon>Eukaryota</taxon>
        <taxon>Viridiplantae</taxon>
        <taxon>Streptophyta</taxon>
        <taxon>Embryophyta</taxon>
        <taxon>Tracheophyta</taxon>
        <taxon>Spermatophyta</taxon>
        <taxon>Magnoliopsida</taxon>
        <taxon>eudicotyledons</taxon>
        <taxon>Gunneridae</taxon>
        <taxon>Pentapetalae</taxon>
        <taxon>asterids</taxon>
        <taxon>lamiids</taxon>
        <taxon>Boraginales</taxon>
        <taxon>Boraginaceae</taxon>
        <taxon>Boraginoideae</taxon>
        <taxon>Lithospermeae</taxon>
        <taxon>Lithospermum</taxon>
    </lineage>
</organism>
<comment type="caution">
    <text evidence="1">The sequence shown here is derived from an EMBL/GenBank/DDBJ whole genome shotgun (WGS) entry which is preliminary data.</text>
</comment>